<evidence type="ECO:0000256" key="1">
    <source>
        <dbReference type="SAM" id="MobiDB-lite"/>
    </source>
</evidence>
<evidence type="ECO:0000313" key="3">
    <source>
        <dbReference type="Proteomes" id="UP001384053"/>
    </source>
</evidence>
<keyword evidence="3" id="KW-1185">Reference proteome</keyword>
<dbReference type="InterPro" id="IPR058003">
    <property type="entry name" value="Phage_gp12"/>
</dbReference>
<reference evidence="2 3" key="1">
    <citation type="submission" date="2024-01" db="EMBL/GenBank/DDBJ databases">
        <title>Novel lytic viruses for Xanthomonas sp. and Stenotrophomonas maltophilia.</title>
        <authorList>
            <person name="Petrzik K."/>
            <person name="Brazdova S."/>
            <person name="Sovova L."/>
            <person name="Neoralova M."/>
        </authorList>
    </citation>
    <scope>NUCLEOTIDE SEQUENCE [LARGE SCALE GENOMIC DNA]</scope>
</reference>
<accession>A0ABZ2GUP2</accession>
<sequence>MAKTVGTMSQLIHGVSEMEPHNRQPGKMWESVNFFDSPTKGKSRRRGTRYMHEIRLTSGDVQARNEAAQMQEYTFFIDGYEYSLIYRQQASTQGKPTFAVLLSKDDGKFYNLVYEDSTWVDNLVSGGVSALACIGRYVYIAGNTTIPKAVSTEVWDTPENLQKLAAWVREGVYSRTYTVQLTHITGTKVEYSYKTLSAAYPELLDTTDIPFYKDELDPDGNKVPDPEYQKHVNDRVNAYEGKKSEWIKKAAEDIVPANIASKLAEIITNAGIVATSMESCVLVDDPNYVDIKLLDGGNGSLVSYAGKEVADPQFVTLYHWAGKVVRVRPSGGGDKESYYLKAVPLDGGTGWTKVEWVETAGVVHKIENFLSQLVIDREKQEGYIAQNGEGLKSLAPQLGDHPIYKENAVGDSITAPVPYFFGRKISCLYVFQDRLMVCADNMVNMSRSGDYLNYFRQTVLNIQDNDPIEVFAHGSEGDTIKRAVMYDKDLVMFGELRQYSVSGKVFFSPSNPALNVVGNYEGGTRAQPIASGNYLFFGKHADERTGLHQMQPGDTPETTVVFEVSEELDNWLTGNPVQLLGTTKPDMITYRTDADPSIWYTYKYADRQGVGRVMASWGKCAYAPELGAIAGITHHRGDLLIVTLREGGGVNYWVVDRLSLNTDLADYPHLDSQVEYSKMGTTWHSVGTNLDVAARKPSTYFLMGGPLSEAASFIEQAPGVEPHLVVGSVSDGLFQITNPYARDSEGQPILAARLQITSYSFHLADTGGLSAFVLRPDPARTLLFEGRVLGNTSNVIGTQPVFTGARKVSVGKESRDCIVEVRTKDWQPLRVTGAEWSGQVFQPRARGMY</sequence>
<feature type="region of interest" description="Disordered" evidence="1">
    <location>
        <begin position="1"/>
        <end position="29"/>
    </location>
</feature>
<protein>
    <submittedName>
        <fullName evidence="2">Tail tubular protein B</fullName>
    </submittedName>
</protein>
<feature type="compositionally biased region" description="Polar residues" evidence="1">
    <location>
        <begin position="1"/>
        <end position="10"/>
    </location>
</feature>
<dbReference type="Proteomes" id="UP001384053">
    <property type="component" value="Segment"/>
</dbReference>
<name>A0ABZ2GUP2_9CAUD</name>
<evidence type="ECO:0000313" key="2">
    <source>
        <dbReference type="EMBL" id="WWO60311.1"/>
    </source>
</evidence>
<dbReference type="EMBL" id="PP079415">
    <property type="protein sequence ID" value="WWO60311.1"/>
    <property type="molecule type" value="Genomic_DNA"/>
</dbReference>
<proteinExistence type="predicted"/>
<dbReference type="Pfam" id="PF25675">
    <property type="entry name" value="Phage_nozzle"/>
    <property type="match status" value="1"/>
</dbReference>
<organism evidence="2 3">
    <name type="scientific">Xanthomonas phage SB4</name>
    <dbReference type="NCBI Taxonomy" id="3117473"/>
    <lineage>
        <taxon>Viruses</taxon>
        <taxon>Duplodnaviria</taxon>
        <taxon>Heunggongvirae</taxon>
        <taxon>Uroviricota</taxon>
        <taxon>Caudoviricetes</taxon>
        <taxon>Autographivirales</taxon>
        <taxon>Autonotataviridae</taxon>
        <taxon>Gujervirinae</taxon>
        <taxon>Ceskevirus</taxon>
        <taxon>Ceskevirus SB4</taxon>
    </lineage>
</organism>